<dbReference type="GO" id="GO:0005886">
    <property type="term" value="C:plasma membrane"/>
    <property type="evidence" value="ECO:0007669"/>
    <property type="project" value="UniProtKB-SubCell"/>
</dbReference>
<reference evidence="14" key="1">
    <citation type="journal article" date="2016" name="Biosci. Biotechnol. Biochem.">
        <title>Bioconversion of AHX to AOH by resting cells of Burkholderia contaminans CH-1.</title>
        <authorList>
            <person name="Choi J.H."/>
            <person name="Kikuchi A."/>
            <person name="Pumkaeo P."/>
            <person name="Hirai H."/>
            <person name="Tokuyama S."/>
            <person name="Kawagishi H."/>
        </authorList>
    </citation>
    <scope>NUCLEOTIDE SEQUENCE</scope>
    <source>
        <strain evidence="14">CH-1</strain>
    </source>
</reference>
<evidence type="ECO:0000256" key="1">
    <source>
        <dbReference type="ARBA" id="ARBA00004651"/>
    </source>
</evidence>
<evidence type="ECO:0000256" key="3">
    <source>
        <dbReference type="ARBA" id="ARBA00022448"/>
    </source>
</evidence>
<dbReference type="InterPro" id="IPR035906">
    <property type="entry name" value="MetI-like_sf"/>
</dbReference>
<evidence type="ECO:0000256" key="7">
    <source>
        <dbReference type="ARBA" id="ARBA00022741"/>
    </source>
</evidence>
<evidence type="ECO:0000313" key="17">
    <source>
        <dbReference type="Proteomes" id="UP000664048"/>
    </source>
</evidence>
<dbReference type="Pfam" id="PF00005">
    <property type="entry name" value="ABC_tran"/>
    <property type="match status" value="1"/>
</dbReference>
<feature type="transmembrane region" description="Helical" evidence="11">
    <location>
        <begin position="77"/>
        <end position="104"/>
    </location>
</feature>
<dbReference type="PROSITE" id="PS00211">
    <property type="entry name" value="ABC_TRANSPORTER_1"/>
    <property type="match status" value="1"/>
</dbReference>
<keyword evidence="4" id="KW-1003">Cell membrane</keyword>
<evidence type="ECO:0000259" key="12">
    <source>
        <dbReference type="PROSITE" id="PS50893"/>
    </source>
</evidence>
<feature type="domain" description="ABC transporter" evidence="12">
    <location>
        <begin position="355"/>
        <end position="598"/>
    </location>
</feature>
<dbReference type="Gene3D" id="1.10.3720.10">
    <property type="entry name" value="MetI-like"/>
    <property type="match status" value="1"/>
</dbReference>
<name>A0A250LL73_9BURK</name>
<dbReference type="AlphaFoldDB" id="A0A250LL73"/>
<comment type="subcellular location">
    <subcellularLocation>
        <location evidence="1 11">Cell membrane</location>
        <topology evidence="1 11">Multi-pass membrane protein</topology>
    </subcellularLocation>
</comment>
<dbReference type="OrthoDB" id="6049702at2"/>
<keyword evidence="8" id="KW-0067">ATP-binding</keyword>
<keyword evidence="10 11" id="KW-0472">Membrane</keyword>
<evidence type="ECO:0000256" key="8">
    <source>
        <dbReference type="ARBA" id="ARBA00022840"/>
    </source>
</evidence>
<dbReference type="Pfam" id="PF00528">
    <property type="entry name" value="BPD_transp_1"/>
    <property type="match status" value="1"/>
</dbReference>
<dbReference type="SMART" id="SM00382">
    <property type="entry name" value="AAA"/>
    <property type="match status" value="1"/>
</dbReference>
<keyword evidence="9 11" id="KW-1133">Transmembrane helix</keyword>
<comment type="similarity">
    <text evidence="11">Belongs to the binding-protein-dependent transport system permease family.</text>
</comment>
<keyword evidence="5" id="KW-0997">Cell inner membrane</keyword>
<evidence type="ECO:0000313" key="16">
    <source>
        <dbReference type="EMBL" id="MBO1831258.1"/>
    </source>
</evidence>
<dbReference type="EMBL" id="AP018359">
    <property type="protein sequence ID" value="BBA44421.1"/>
    <property type="molecule type" value="Genomic_DNA"/>
</dbReference>
<evidence type="ECO:0000259" key="13">
    <source>
        <dbReference type="PROSITE" id="PS50928"/>
    </source>
</evidence>
<dbReference type="EMBL" id="JAGEMX010000005">
    <property type="protein sequence ID" value="MBO1831258.1"/>
    <property type="molecule type" value="Genomic_DNA"/>
</dbReference>
<reference evidence="15" key="3">
    <citation type="submission" date="2021-01" db="EMBL/GenBank/DDBJ databases">
        <title>Outbreak of Burkholderia contaminns endophthalmitis traced to a clinical ventilation system.</title>
        <authorList>
            <person name="Lipuma J."/>
            <person name="Spilker T."/>
            <person name="Kratholm J."/>
        </authorList>
    </citation>
    <scope>NUCLEOTIDE SEQUENCE</scope>
    <source>
        <strain evidence="15">HI4954</strain>
    </source>
</reference>
<dbReference type="GO" id="GO:0005524">
    <property type="term" value="F:ATP binding"/>
    <property type="evidence" value="ECO:0007669"/>
    <property type="project" value="UniProtKB-KW"/>
</dbReference>
<evidence type="ECO:0000256" key="5">
    <source>
        <dbReference type="ARBA" id="ARBA00022519"/>
    </source>
</evidence>
<dbReference type="RefSeq" id="WP_076841483.1">
    <property type="nucleotide sequence ID" value="NZ_AP018359.1"/>
</dbReference>
<keyword evidence="3 11" id="KW-0813">Transport</keyword>
<dbReference type="GO" id="GO:0055085">
    <property type="term" value="P:transmembrane transport"/>
    <property type="evidence" value="ECO:0007669"/>
    <property type="project" value="InterPro"/>
</dbReference>
<dbReference type="SUPFAM" id="SSF161098">
    <property type="entry name" value="MetI-like"/>
    <property type="match status" value="1"/>
</dbReference>
<dbReference type="PROSITE" id="PS50928">
    <property type="entry name" value="ABC_TM1"/>
    <property type="match status" value="1"/>
</dbReference>
<keyword evidence="7" id="KW-0547">Nucleotide-binding</keyword>
<dbReference type="InterPro" id="IPR003593">
    <property type="entry name" value="AAA+_ATPase"/>
</dbReference>
<dbReference type="SUPFAM" id="SSF52540">
    <property type="entry name" value="P-loop containing nucleoside triphosphate hydrolases"/>
    <property type="match status" value="1"/>
</dbReference>
<dbReference type="InterPro" id="IPR027417">
    <property type="entry name" value="P-loop_NTPase"/>
</dbReference>
<feature type="transmembrane region" description="Helical" evidence="11">
    <location>
        <begin position="241"/>
        <end position="259"/>
    </location>
</feature>
<evidence type="ECO:0000256" key="4">
    <source>
        <dbReference type="ARBA" id="ARBA00022475"/>
    </source>
</evidence>
<feature type="domain" description="ABC transmembrane type-1" evidence="13">
    <location>
        <begin position="80"/>
        <end position="287"/>
    </location>
</feature>
<dbReference type="PANTHER" id="PTHR43166:SF4">
    <property type="entry name" value="PHOSPHONATES IMPORT ATP-BINDING PROTEIN PHNC"/>
    <property type="match status" value="1"/>
</dbReference>
<evidence type="ECO:0000313" key="15">
    <source>
        <dbReference type="EMBL" id="MBK1931470.1"/>
    </source>
</evidence>
<evidence type="ECO:0000313" key="14">
    <source>
        <dbReference type="EMBL" id="BBA44421.1"/>
    </source>
</evidence>
<dbReference type="CDD" id="cd03262">
    <property type="entry name" value="ABC_HisP_GlnQ"/>
    <property type="match status" value="1"/>
</dbReference>
<feature type="transmembrane region" description="Helical" evidence="11">
    <location>
        <begin position="265"/>
        <end position="286"/>
    </location>
</feature>
<dbReference type="Gene3D" id="3.40.50.300">
    <property type="entry name" value="P-loop containing nucleotide triphosphate hydrolases"/>
    <property type="match status" value="1"/>
</dbReference>
<evidence type="ECO:0000256" key="10">
    <source>
        <dbReference type="ARBA" id="ARBA00023136"/>
    </source>
</evidence>
<evidence type="ECO:0000256" key="11">
    <source>
        <dbReference type="RuleBase" id="RU363032"/>
    </source>
</evidence>
<dbReference type="Proteomes" id="UP000611459">
    <property type="component" value="Unassembled WGS sequence"/>
</dbReference>
<dbReference type="InterPro" id="IPR000515">
    <property type="entry name" value="MetI-like"/>
</dbReference>
<evidence type="ECO:0000256" key="2">
    <source>
        <dbReference type="ARBA" id="ARBA00005417"/>
    </source>
</evidence>
<dbReference type="GeneID" id="93194946"/>
<keyword evidence="17" id="KW-1185">Reference proteome</keyword>
<dbReference type="GO" id="GO:0016887">
    <property type="term" value="F:ATP hydrolysis activity"/>
    <property type="evidence" value="ECO:0007669"/>
    <property type="project" value="InterPro"/>
</dbReference>
<dbReference type="Proteomes" id="UP000664048">
    <property type="component" value="Unassembled WGS sequence"/>
</dbReference>
<keyword evidence="6 11" id="KW-0812">Transmembrane</keyword>
<proteinExistence type="inferred from homology"/>
<dbReference type="PANTHER" id="PTHR43166">
    <property type="entry name" value="AMINO ACID IMPORT ATP-BINDING PROTEIN"/>
    <property type="match status" value="1"/>
</dbReference>
<feature type="transmembrane region" description="Helical" evidence="11">
    <location>
        <begin position="39"/>
        <end position="57"/>
    </location>
</feature>
<sequence>MNDLSRLAGRAPFVPDTAAPAGPDYANYRVVPARYPARTAGTVAAIVLIAAVLYSVLGNPRWGWNVFAHWFFSEAVLAGLGQTLLLTALGAVLGFALAIPLALARLSRSPLLSSCSWAYIWLFRSIPAIVLLLLLNNLGYLYDTVRLGIPFTDIVFLHGPTTDLITPFMAAVLGLTLTQAAFAAEAIRGGILSVDHGQREAAAALGLPRARQTWRIVLPQAMRAILPAAFNDVIGLAKGTAVVYILAMPDLFYTVQIIYHRNLEVIPMLMVATVWYLVILTVLSAIQVHIERHYARGATRDAVAVPGLFAVLRKSRLAVEALPFRSSVAHTRPDAAAAPSAETAGWAKQRIGAAVGIHRVSKSFGLLKVLDNVSLAIPSGSVTVVLGQSGSGKSTLLRTINHLERVDEGFIDIDGELVGYRRDGRTLYELKEKDILRRRAEVGMVFQGFNLFPHLTVLENIVEAPVAAGLPRVQAEAEARALLTRVGLAGKADAWPRQLSGGQQQRVAIARALALKPKVLLFDEPTSALDPELVNEVLDVIRQLARSGTTLIIVTHEIGFAREVADTIVFMDGGRVVESGPPSAVLTAPAHPRTREFLSKVLS</sequence>
<dbReference type="InterPro" id="IPR003439">
    <property type="entry name" value="ABC_transporter-like_ATP-bd"/>
</dbReference>
<dbReference type="PROSITE" id="PS50893">
    <property type="entry name" value="ABC_TRANSPORTER_2"/>
    <property type="match status" value="1"/>
</dbReference>
<feature type="transmembrane region" description="Helical" evidence="11">
    <location>
        <begin position="116"/>
        <end position="135"/>
    </location>
</feature>
<protein>
    <submittedName>
        <fullName evidence="14 15">ABC transporter permease</fullName>
    </submittedName>
</protein>
<gene>
    <name evidence="14" type="ORF">BCCH1_69250</name>
    <name evidence="16" type="ORF">J4M89_17945</name>
    <name evidence="15" type="ORF">JIN94_16405</name>
</gene>
<comment type="similarity">
    <text evidence="2">Belongs to the ABC transporter superfamily.</text>
</comment>
<reference evidence="16 17" key="4">
    <citation type="submission" date="2021-03" db="EMBL/GenBank/DDBJ databases">
        <title>Clinical course, treatment and visual outcome of an outbreak of Burkholderia contaminans endophthalmitis following cataract surgery.</title>
        <authorList>
            <person name="Lind C."/>
            <person name="Olsen K."/>
            <person name="Angelsen N.K."/>
            <person name="Krefting E.A."/>
            <person name="Fossen K."/>
            <person name="Gravningen K."/>
            <person name="Depoorter E."/>
            <person name="Vandamme P."/>
            <person name="Bertelsen G."/>
        </authorList>
    </citation>
    <scope>NUCLEOTIDE SEQUENCE [LARGE SCALE GENOMIC DNA]</scope>
    <source>
        <strain evidence="16 17">51242556</strain>
    </source>
</reference>
<dbReference type="EMBL" id="JAENIB010000005">
    <property type="protein sequence ID" value="MBK1931470.1"/>
    <property type="molecule type" value="Genomic_DNA"/>
</dbReference>
<reference evidence="14" key="2">
    <citation type="journal article" date="2017" name="Genome Announc.">
        <title>High-Quality Draft Genome Sequence of Burkholderia contaminans CH-1, a Gram-Negative Bacterium That Metabolizes 2-Azahypoxanthine, a Plant Growth-Regulating Compound.</title>
        <authorList>
            <person name="Choi J.-H."/>
            <person name="Sugiura H."/>
            <person name="Moriuchi R."/>
            <person name="Kawagishi H."/>
            <person name="Dohra H."/>
        </authorList>
    </citation>
    <scope>NUCLEOTIDE SEQUENCE</scope>
    <source>
        <strain evidence="14">CH-1</strain>
    </source>
</reference>
<dbReference type="CDD" id="cd06261">
    <property type="entry name" value="TM_PBP2"/>
    <property type="match status" value="1"/>
</dbReference>
<evidence type="ECO:0000256" key="9">
    <source>
        <dbReference type="ARBA" id="ARBA00022989"/>
    </source>
</evidence>
<dbReference type="InterPro" id="IPR050086">
    <property type="entry name" value="MetN_ABC_transporter-like"/>
</dbReference>
<evidence type="ECO:0000256" key="6">
    <source>
        <dbReference type="ARBA" id="ARBA00022692"/>
    </source>
</evidence>
<organism evidence="14">
    <name type="scientific">Burkholderia contaminans</name>
    <dbReference type="NCBI Taxonomy" id="488447"/>
    <lineage>
        <taxon>Bacteria</taxon>
        <taxon>Pseudomonadati</taxon>
        <taxon>Pseudomonadota</taxon>
        <taxon>Betaproteobacteria</taxon>
        <taxon>Burkholderiales</taxon>
        <taxon>Burkholderiaceae</taxon>
        <taxon>Burkholderia</taxon>
        <taxon>Burkholderia cepacia complex</taxon>
    </lineage>
</organism>
<dbReference type="InterPro" id="IPR017871">
    <property type="entry name" value="ABC_transporter-like_CS"/>
</dbReference>
<accession>A0A250LL73</accession>